<dbReference type="InterPro" id="IPR051678">
    <property type="entry name" value="AGP_Transferase"/>
</dbReference>
<evidence type="ECO:0000313" key="2">
    <source>
        <dbReference type="EMBL" id="TWU71188.1"/>
    </source>
</evidence>
<sequence>MGKRGSNDERVEEMALWELNDVQIGNHYERGGKEGQVYYSRKPGKESLGLPASFWERELKYERQARELAERQVLSSANAALSTRRRNQDGRLLSQEIANNPNIGVVTSSAENAQRKRGKGKGKKEDEGAVAQEVKVHPATHTSYLCANSAEMPSDAVAEASNALANAIDKEENVLFSMRYPELQKQFYASILEQTVELEDMICRLLQVQTCKIHRQPRAWRHGSFNVAIIVWLPSGKTAYLRLPFPYRIGEGPFPGNLEEKIRTETATYLWLQEHCPDVPIPTLYAFGLPDGSIHTRPQNTTWWRRAWTGLRRIFACLLGYPAPIQYSRHATRHSLASGFLLMSEAEGESLALSWPKYCHDKSRRENLFRGLVRISLSMNSIPQPRLGSFSFQDGNSNSISLCNRPLNMYMHMLENEDIFSGIPRGRTYAEVESYISDLLSLQDFKLRKQPNAIFDEEDGQRQLAASAGMRAIMHHFINPDTRQGPFYVTLNDLSQNNIYVDEQWNVRCIIDLEWTHTLPAEMQAPPYWLTSKSVDGFDDRDDLEEYEEVLTEYISIYSEEEMQRNGSNKQAATQLKSWENGSFWYFKAATIPKGAYNIFNCNIQPLFNKNHPNQSIFDKVFSFYWGQQALSFIEKKVNERNNYIKDLKEAFA</sequence>
<organism evidence="2 3">
    <name type="scientific">Metarhizium rileyi (strain RCEF 4871)</name>
    <name type="common">Nomuraea rileyi</name>
    <dbReference type="NCBI Taxonomy" id="1649241"/>
    <lineage>
        <taxon>Eukaryota</taxon>
        <taxon>Fungi</taxon>
        <taxon>Dikarya</taxon>
        <taxon>Ascomycota</taxon>
        <taxon>Pezizomycotina</taxon>
        <taxon>Sordariomycetes</taxon>
        <taxon>Hypocreomycetidae</taxon>
        <taxon>Hypocreales</taxon>
        <taxon>Clavicipitaceae</taxon>
        <taxon>Metarhizium</taxon>
    </lineage>
</organism>
<evidence type="ECO:0000256" key="1">
    <source>
        <dbReference type="SAM" id="MobiDB-lite"/>
    </source>
</evidence>
<protein>
    <recommendedName>
        <fullName evidence="4">Aminoglycoside phosphotransferase domain-containing protein</fullName>
    </recommendedName>
</protein>
<proteinExistence type="predicted"/>
<dbReference type="EMBL" id="SBHS01000050">
    <property type="protein sequence ID" value="TWU71188.1"/>
    <property type="molecule type" value="Genomic_DNA"/>
</dbReference>
<dbReference type="Proteomes" id="UP000317257">
    <property type="component" value="Unassembled WGS sequence"/>
</dbReference>
<gene>
    <name evidence="2" type="ORF">ED733_001675</name>
</gene>
<feature type="region of interest" description="Disordered" evidence="1">
    <location>
        <begin position="104"/>
        <end position="131"/>
    </location>
</feature>
<dbReference type="AlphaFoldDB" id="A0A5C6G3X9"/>
<reference evidence="3" key="1">
    <citation type="submission" date="2018-12" db="EMBL/GenBank/DDBJ databases">
        <title>The complete genome of Metarhizium rileyi, a key fungal pathogen of Lepidoptera.</title>
        <authorList>
            <person name="Binneck E."/>
            <person name="Lastra C.C.L."/>
            <person name="Sosa-Gomez D.R."/>
        </authorList>
    </citation>
    <scope>NUCLEOTIDE SEQUENCE [LARGE SCALE GENOMIC DNA]</scope>
    <source>
        <strain evidence="3">Cep018-CH2</strain>
    </source>
</reference>
<accession>A0A5C6G3X9</accession>
<dbReference type="PANTHER" id="PTHR21310">
    <property type="entry name" value="AMINOGLYCOSIDE PHOSPHOTRANSFERASE-RELATED-RELATED"/>
    <property type="match status" value="1"/>
</dbReference>
<name>A0A5C6G3X9_METRR</name>
<dbReference type="PANTHER" id="PTHR21310:SF37">
    <property type="entry name" value="AMINOGLYCOSIDE PHOSPHOTRANSFERASE DOMAIN-CONTAINING PROTEIN"/>
    <property type="match status" value="1"/>
</dbReference>
<evidence type="ECO:0000313" key="3">
    <source>
        <dbReference type="Proteomes" id="UP000317257"/>
    </source>
</evidence>
<evidence type="ECO:0008006" key="4">
    <source>
        <dbReference type="Google" id="ProtNLM"/>
    </source>
</evidence>
<comment type="caution">
    <text evidence="2">The sequence shown here is derived from an EMBL/GenBank/DDBJ whole genome shotgun (WGS) entry which is preliminary data.</text>
</comment>